<proteinExistence type="predicted"/>
<accession>A0A3Q9BNT1</accession>
<keyword evidence="3" id="KW-1185">Reference proteome</keyword>
<protein>
    <recommendedName>
        <fullName evidence="4">Septicolysin</fullName>
    </recommendedName>
</protein>
<name>A0A3Q9BNT1_9LACT</name>
<sequence>MKLAEALLLRRDFESKLSALKQEIQANSLIQEGDSLDTEIEELIQDYEKINKEFSELVVKINKRNASSYLQNGQKLIIEALEERESLRRIHSLLSNTIESTNDYRRLGRNEIRMIRTIDTKELSKKMNDVSKKLRELDGQIQQTNWLVEL</sequence>
<dbReference type="Pfam" id="PF20935">
    <property type="entry name" value="DUF6847"/>
    <property type="match status" value="1"/>
</dbReference>
<dbReference type="Gene3D" id="6.10.320.10">
    <property type="match status" value="1"/>
</dbReference>
<dbReference type="AlphaFoldDB" id="A0A3Q9BNT1"/>
<dbReference type="EMBL" id="CP034465">
    <property type="protein sequence ID" value="AZP05565.1"/>
    <property type="molecule type" value="Genomic_DNA"/>
</dbReference>
<dbReference type="CDD" id="cd12208">
    <property type="entry name" value="DIP1984-like"/>
    <property type="match status" value="1"/>
</dbReference>
<dbReference type="OrthoDB" id="3730241at2"/>
<reference evidence="3" key="1">
    <citation type="submission" date="2018-12" db="EMBL/GenBank/DDBJ databases">
        <title>Complete genome sequencing of Jeotgalibaca sp. H21T32.</title>
        <authorList>
            <person name="Bae J.-W."/>
            <person name="Lee S.-Y."/>
        </authorList>
    </citation>
    <scope>NUCLEOTIDE SEQUENCE [LARGE SCALE GENOMIC DNA]</scope>
    <source>
        <strain evidence="3">H21T32</strain>
    </source>
</reference>
<dbReference type="NCBIfam" id="NF038048">
    <property type="entry name" value="DIP1984_fam"/>
    <property type="match status" value="1"/>
</dbReference>
<gene>
    <name evidence="2" type="ORF">EJN90_13515</name>
</gene>
<dbReference type="KEGG" id="jeh:EJN90_13515"/>
<dbReference type="Proteomes" id="UP000273326">
    <property type="component" value="Chromosome"/>
</dbReference>
<evidence type="ECO:0000313" key="2">
    <source>
        <dbReference type="EMBL" id="AZP05565.1"/>
    </source>
</evidence>
<feature type="coiled-coil region" evidence="1">
    <location>
        <begin position="3"/>
        <end position="60"/>
    </location>
</feature>
<evidence type="ECO:0000313" key="3">
    <source>
        <dbReference type="Proteomes" id="UP000273326"/>
    </source>
</evidence>
<keyword evidence="1" id="KW-0175">Coiled coil</keyword>
<dbReference type="InterPro" id="IPR047741">
    <property type="entry name" value="DIP1984-like"/>
</dbReference>
<organism evidence="2 3">
    <name type="scientific">Jeotgalibaca ciconiae</name>
    <dbReference type="NCBI Taxonomy" id="2496265"/>
    <lineage>
        <taxon>Bacteria</taxon>
        <taxon>Bacillati</taxon>
        <taxon>Bacillota</taxon>
        <taxon>Bacilli</taxon>
        <taxon>Lactobacillales</taxon>
        <taxon>Carnobacteriaceae</taxon>
        <taxon>Jeotgalibaca</taxon>
    </lineage>
</organism>
<dbReference type="RefSeq" id="WP_126112093.1">
    <property type="nucleotide sequence ID" value="NZ_CP034465.1"/>
</dbReference>
<evidence type="ECO:0000256" key="1">
    <source>
        <dbReference type="SAM" id="Coils"/>
    </source>
</evidence>
<evidence type="ECO:0008006" key="4">
    <source>
        <dbReference type="Google" id="ProtNLM"/>
    </source>
</evidence>